<feature type="region of interest" description="Disordered" evidence="1">
    <location>
        <begin position="26"/>
        <end position="60"/>
    </location>
</feature>
<protein>
    <submittedName>
        <fullName evidence="2">Uncharacterized protein</fullName>
    </submittedName>
</protein>
<dbReference type="PANTHER" id="PTHR36986:SF1">
    <property type="entry name" value="UPF0643 PROTEIN PB2B2.08"/>
    <property type="match status" value="1"/>
</dbReference>
<evidence type="ECO:0000313" key="3">
    <source>
        <dbReference type="Proteomes" id="UP000639403"/>
    </source>
</evidence>
<dbReference type="Proteomes" id="UP000639403">
    <property type="component" value="Unassembled WGS sequence"/>
</dbReference>
<evidence type="ECO:0000256" key="1">
    <source>
        <dbReference type="SAM" id="MobiDB-lite"/>
    </source>
</evidence>
<dbReference type="AlphaFoldDB" id="A0A8H7U672"/>
<reference evidence="2" key="2">
    <citation type="journal article" name="Front. Microbiol.">
        <title>Degradative Capacity of Two Strains of Rhodonia placenta: From Phenotype to Genotype.</title>
        <authorList>
            <person name="Kolle M."/>
            <person name="Horta M.A.C."/>
            <person name="Nowrousian M."/>
            <person name="Ohm R.A."/>
            <person name="Benz J.P."/>
            <person name="Pilgard A."/>
        </authorList>
    </citation>
    <scope>NUCLEOTIDE SEQUENCE</scope>
    <source>
        <strain evidence="2">FPRL280</strain>
    </source>
</reference>
<dbReference type="EMBL" id="JADOXO010000010">
    <property type="protein sequence ID" value="KAF9820432.1"/>
    <property type="molecule type" value="Genomic_DNA"/>
</dbReference>
<organism evidence="2 3">
    <name type="scientific">Rhodonia placenta</name>
    <dbReference type="NCBI Taxonomy" id="104341"/>
    <lineage>
        <taxon>Eukaryota</taxon>
        <taxon>Fungi</taxon>
        <taxon>Dikarya</taxon>
        <taxon>Basidiomycota</taxon>
        <taxon>Agaricomycotina</taxon>
        <taxon>Agaricomycetes</taxon>
        <taxon>Polyporales</taxon>
        <taxon>Adustoporiaceae</taxon>
        <taxon>Rhodonia</taxon>
    </lineage>
</organism>
<reference evidence="2" key="1">
    <citation type="submission" date="2020-11" db="EMBL/GenBank/DDBJ databases">
        <authorList>
            <person name="Koelle M."/>
            <person name="Horta M.A.C."/>
            <person name="Nowrousian M."/>
            <person name="Ohm R.A."/>
            <person name="Benz P."/>
            <person name="Pilgard A."/>
        </authorList>
    </citation>
    <scope>NUCLEOTIDE SEQUENCE</scope>
    <source>
        <strain evidence="2">FPRL280</strain>
    </source>
</reference>
<accession>A0A8H7U672</accession>
<evidence type="ECO:0000313" key="2">
    <source>
        <dbReference type="EMBL" id="KAF9820432.1"/>
    </source>
</evidence>
<feature type="compositionally biased region" description="Polar residues" evidence="1">
    <location>
        <begin position="36"/>
        <end position="45"/>
    </location>
</feature>
<name>A0A8H7U672_9APHY</name>
<gene>
    <name evidence="2" type="ORF">IEO21_01441</name>
</gene>
<sequence>MAAVDISPSISQPHVFHHPTDIIPPANLDDAPLKVDTTTTPAESSATRRDPHILPTFPPDAPPSSPILYLPPILSLLPPEYVQPLSSSPSDGLAPLSTDSHLPSIDEASLALHRALHHFRPVTSEYAYVPYASAFNWHELELPELIEFEWYCVMFRSRRREGSDSGPLYEADRKAHEEAVQNGGLLLYWYGTPHPDTRMNLATCIWQSRAHALAANGRPDHIRAMRLAAASYEHWELQRYWLRKVKGEKGVTIHSYDGTSRT</sequence>
<dbReference type="PANTHER" id="PTHR36986">
    <property type="entry name" value="UPF0643 PROTEIN PB2B2.08"/>
    <property type="match status" value="1"/>
</dbReference>
<comment type="caution">
    <text evidence="2">The sequence shown here is derived from an EMBL/GenBank/DDBJ whole genome shotgun (WGS) entry which is preliminary data.</text>
</comment>
<proteinExistence type="predicted"/>